<reference evidence="1" key="2">
    <citation type="submission" date="2023-06" db="EMBL/GenBank/DDBJ databases">
        <authorList>
            <person name="Ma L."/>
            <person name="Liu K.-W."/>
            <person name="Li Z."/>
            <person name="Hsiao Y.-Y."/>
            <person name="Qi Y."/>
            <person name="Fu T."/>
            <person name="Tang G."/>
            <person name="Zhang D."/>
            <person name="Sun W.-H."/>
            <person name="Liu D.-K."/>
            <person name="Li Y."/>
            <person name="Chen G.-Z."/>
            <person name="Liu X.-D."/>
            <person name="Liao X.-Y."/>
            <person name="Jiang Y.-T."/>
            <person name="Yu X."/>
            <person name="Hao Y."/>
            <person name="Huang J."/>
            <person name="Zhao X.-W."/>
            <person name="Ke S."/>
            <person name="Chen Y.-Y."/>
            <person name="Wu W.-L."/>
            <person name="Hsu J.-L."/>
            <person name="Lin Y.-F."/>
            <person name="Huang M.-D."/>
            <person name="Li C.-Y."/>
            <person name="Huang L."/>
            <person name="Wang Z.-W."/>
            <person name="Zhao X."/>
            <person name="Zhong W.-Y."/>
            <person name="Peng D.-H."/>
            <person name="Ahmad S."/>
            <person name="Lan S."/>
            <person name="Zhang J.-S."/>
            <person name="Tsai W.-C."/>
            <person name="Van De Peer Y."/>
            <person name="Liu Z.-J."/>
        </authorList>
    </citation>
    <scope>NUCLEOTIDE SEQUENCE</scope>
    <source>
        <strain evidence="1">CP</strain>
        <tissue evidence="1">Leaves</tissue>
    </source>
</reference>
<evidence type="ECO:0000313" key="2">
    <source>
        <dbReference type="Proteomes" id="UP001180020"/>
    </source>
</evidence>
<dbReference type="Proteomes" id="UP001180020">
    <property type="component" value="Unassembled WGS sequence"/>
</dbReference>
<protein>
    <submittedName>
        <fullName evidence="1">Uncharacterized protein</fullName>
    </submittedName>
</protein>
<evidence type="ECO:0000313" key="1">
    <source>
        <dbReference type="EMBL" id="KAK1315718.1"/>
    </source>
</evidence>
<dbReference type="EMBL" id="JAUJYO010000005">
    <property type="protein sequence ID" value="KAK1315718.1"/>
    <property type="molecule type" value="Genomic_DNA"/>
</dbReference>
<proteinExistence type="predicted"/>
<sequence length="66" mass="7505">MDMDTREIDPSIQDSEISNIVNEIDMSKCHEAVENLVFEAQDCISYAIDEILCLLANLTEEVQLFP</sequence>
<organism evidence="1 2">
    <name type="scientific">Acorus calamus</name>
    <name type="common">Sweet flag</name>
    <dbReference type="NCBI Taxonomy" id="4465"/>
    <lineage>
        <taxon>Eukaryota</taxon>
        <taxon>Viridiplantae</taxon>
        <taxon>Streptophyta</taxon>
        <taxon>Embryophyta</taxon>
        <taxon>Tracheophyta</taxon>
        <taxon>Spermatophyta</taxon>
        <taxon>Magnoliopsida</taxon>
        <taxon>Liliopsida</taxon>
        <taxon>Acoraceae</taxon>
        <taxon>Acorus</taxon>
    </lineage>
</organism>
<dbReference type="AlphaFoldDB" id="A0AAV9EPV5"/>
<reference evidence="1" key="1">
    <citation type="journal article" date="2023" name="Nat. Commun.">
        <title>Diploid and tetraploid genomes of Acorus and the evolution of monocots.</title>
        <authorList>
            <person name="Ma L."/>
            <person name="Liu K.W."/>
            <person name="Li Z."/>
            <person name="Hsiao Y.Y."/>
            <person name="Qi Y."/>
            <person name="Fu T."/>
            <person name="Tang G.D."/>
            <person name="Zhang D."/>
            <person name="Sun W.H."/>
            <person name="Liu D.K."/>
            <person name="Li Y."/>
            <person name="Chen G.Z."/>
            <person name="Liu X.D."/>
            <person name="Liao X.Y."/>
            <person name="Jiang Y.T."/>
            <person name="Yu X."/>
            <person name="Hao Y."/>
            <person name="Huang J."/>
            <person name="Zhao X.W."/>
            <person name="Ke S."/>
            <person name="Chen Y.Y."/>
            <person name="Wu W.L."/>
            <person name="Hsu J.L."/>
            <person name="Lin Y.F."/>
            <person name="Huang M.D."/>
            <person name="Li C.Y."/>
            <person name="Huang L."/>
            <person name="Wang Z.W."/>
            <person name="Zhao X."/>
            <person name="Zhong W.Y."/>
            <person name="Peng D.H."/>
            <person name="Ahmad S."/>
            <person name="Lan S."/>
            <person name="Zhang J.S."/>
            <person name="Tsai W.C."/>
            <person name="Van de Peer Y."/>
            <person name="Liu Z.J."/>
        </authorList>
    </citation>
    <scope>NUCLEOTIDE SEQUENCE</scope>
    <source>
        <strain evidence="1">CP</strain>
    </source>
</reference>
<name>A0AAV9EPV5_ACOCL</name>
<keyword evidence="2" id="KW-1185">Reference proteome</keyword>
<gene>
    <name evidence="1" type="ORF">QJS10_CPA05g01582</name>
</gene>
<accession>A0AAV9EPV5</accession>
<comment type="caution">
    <text evidence="1">The sequence shown here is derived from an EMBL/GenBank/DDBJ whole genome shotgun (WGS) entry which is preliminary data.</text>
</comment>